<evidence type="ECO:0000313" key="10">
    <source>
        <dbReference type="Proteomes" id="UP001557470"/>
    </source>
</evidence>
<dbReference type="InterPro" id="IPR035976">
    <property type="entry name" value="Sushi/SCR/CCP_sf"/>
</dbReference>
<keyword evidence="4" id="KW-0325">Glycoprotein</keyword>
<evidence type="ECO:0000256" key="5">
    <source>
        <dbReference type="PROSITE-ProRule" id="PRU00302"/>
    </source>
</evidence>
<feature type="transmembrane region" description="Helical" evidence="6">
    <location>
        <begin position="287"/>
        <end position="310"/>
    </location>
</feature>
<comment type="caution">
    <text evidence="5">Lacks conserved residue(s) required for the propagation of feature annotation.</text>
</comment>
<name>A0ABD0WNR8_UMBPY</name>
<accession>A0ABD0WNR8</accession>
<reference evidence="9 10" key="1">
    <citation type="submission" date="2024-06" db="EMBL/GenBank/DDBJ databases">
        <authorList>
            <person name="Pan Q."/>
            <person name="Wen M."/>
            <person name="Jouanno E."/>
            <person name="Zahm M."/>
            <person name="Klopp C."/>
            <person name="Cabau C."/>
            <person name="Louis A."/>
            <person name="Berthelot C."/>
            <person name="Parey E."/>
            <person name="Roest Crollius H."/>
            <person name="Montfort J."/>
            <person name="Robinson-Rechavi M."/>
            <person name="Bouchez O."/>
            <person name="Lampietro C."/>
            <person name="Lopez Roques C."/>
            <person name="Donnadieu C."/>
            <person name="Postlethwait J."/>
            <person name="Bobe J."/>
            <person name="Verreycken H."/>
            <person name="Guiguen Y."/>
        </authorList>
    </citation>
    <scope>NUCLEOTIDE SEQUENCE [LARGE SCALE GENOMIC DNA]</scope>
    <source>
        <strain evidence="9">Up_M1</strain>
        <tissue evidence="9">Testis</tissue>
    </source>
</reference>
<comment type="caution">
    <text evidence="9">The sequence shown here is derived from an EMBL/GenBank/DDBJ whole genome shotgun (WGS) entry which is preliminary data.</text>
</comment>
<dbReference type="InterPro" id="IPR000436">
    <property type="entry name" value="Sushi_SCR_CCP_dom"/>
</dbReference>
<evidence type="ECO:0000259" key="8">
    <source>
        <dbReference type="PROSITE" id="PS50923"/>
    </source>
</evidence>
<evidence type="ECO:0000256" key="2">
    <source>
        <dbReference type="ARBA" id="ARBA00022737"/>
    </source>
</evidence>
<keyword evidence="10" id="KW-1185">Reference proteome</keyword>
<dbReference type="Proteomes" id="UP001557470">
    <property type="component" value="Unassembled WGS sequence"/>
</dbReference>
<evidence type="ECO:0000256" key="7">
    <source>
        <dbReference type="SAM" id="SignalP"/>
    </source>
</evidence>
<keyword evidence="6" id="KW-0472">Membrane</keyword>
<evidence type="ECO:0000256" key="1">
    <source>
        <dbReference type="ARBA" id="ARBA00022659"/>
    </source>
</evidence>
<evidence type="ECO:0000256" key="6">
    <source>
        <dbReference type="SAM" id="Phobius"/>
    </source>
</evidence>
<keyword evidence="6" id="KW-0812">Transmembrane</keyword>
<keyword evidence="7" id="KW-0732">Signal</keyword>
<keyword evidence="6" id="KW-1133">Transmembrane helix</keyword>
<feature type="chain" id="PRO_5044829188" description="Sushi domain-containing protein" evidence="7">
    <location>
        <begin position="28"/>
        <end position="329"/>
    </location>
</feature>
<dbReference type="AlphaFoldDB" id="A0ABD0WNR8"/>
<sequence length="329" mass="35797">MLNAGTMFYSPSWTTCLILLFITSGHAECPKPTVDGNVVLTNDALLKNDFPNGSEATFECANGYVKDQGSERITCENGVWSALELTCKKKDCGNPNSIPHLKYTFGPEGTLFGASAKVSCDKGYELLGPSHRRCYATGWSGKPKCEVVTCNYVNIKNGMISKKPDKEFPEYGDVIEYSCNESYTLVGSNSSQCNEIGEYTSLPVCKDLVTTVSTVDPLYTTATVPNEVLLPPPDKREPTMTTGTATLPTTTATLSVTSTTQGRTPPVSEMDHGTSILDINAVTGNSIVWGSVIGTLIVTLLVLLTFYCFLKKKGSYQTGEDQWRKEEYL</sequence>
<feature type="domain" description="Sushi" evidence="8">
    <location>
        <begin position="148"/>
        <end position="207"/>
    </location>
</feature>
<dbReference type="CDD" id="cd00033">
    <property type="entry name" value="CCP"/>
    <property type="match status" value="3"/>
</dbReference>
<dbReference type="Gene3D" id="2.10.70.10">
    <property type="entry name" value="Complement Module, domain 1"/>
    <property type="match status" value="3"/>
</dbReference>
<evidence type="ECO:0000256" key="3">
    <source>
        <dbReference type="ARBA" id="ARBA00023157"/>
    </source>
</evidence>
<evidence type="ECO:0000313" key="9">
    <source>
        <dbReference type="EMBL" id="KAL0978509.1"/>
    </source>
</evidence>
<dbReference type="PROSITE" id="PS50923">
    <property type="entry name" value="SUSHI"/>
    <property type="match status" value="3"/>
</dbReference>
<dbReference type="PANTHER" id="PTHR19325:SF569">
    <property type="entry name" value="COMPLEMENT COMPONENT 4 BINDING PROTEIN, SECRETORY-RELATED"/>
    <property type="match status" value="1"/>
</dbReference>
<feature type="disulfide bond" evidence="5">
    <location>
        <begin position="150"/>
        <end position="193"/>
    </location>
</feature>
<keyword evidence="1 5" id="KW-0768">Sushi</keyword>
<feature type="signal peptide" evidence="7">
    <location>
        <begin position="1"/>
        <end position="27"/>
    </location>
</feature>
<dbReference type="PANTHER" id="PTHR19325">
    <property type="entry name" value="COMPLEMENT COMPONENT-RELATED SUSHI DOMAIN-CONTAINING"/>
    <property type="match status" value="1"/>
</dbReference>
<dbReference type="InterPro" id="IPR050350">
    <property type="entry name" value="Compl-Cell_Adhes-Reg"/>
</dbReference>
<dbReference type="Pfam" id="PF00084">
    <property type="entry name" value="Sushi"/>
    <property type="match status" value="3"/>
</dbReference>
<protein>
    <recommendedName>
        <fullName evidence="8">Sushi domain-containing protein</fullName>
    </recommendedName>
</protein>
<gene>
    <name evidence="9" type="ORF">UPYG_G00171410</name>
</gene>
<dbReference type="SUPFAM" id="SSF57535">
    <property type="entry name" value="Complement control module/SCR domain"/>
    <property type="match status" value="3"/>
</dbReference>
<keyword evidence="3 5" id="KW-1015">Disulfide bond</keyword>
<dbReference type="SMART" id="SM00032">
    <property type="entry name" value="CCP"/>
    <property type="match status" value="3"/>
</dbReference>
<organism evidence="9 10">
    <name type="scientific">Umbra pygmaea</name>
    <name type="common">Eastern mudminnow</name>
    <dbReference type="NCBI Taxonomy" id="75934"/>
    <lineage>
        <taxon>Eukaryota</taxon>
        <taxon>Metazoa</taxon>
        <taxon>Chordata</taxon>
        <taxon>Craniata</taxon>
        <taxon>Vertebrata</taxon>
        <taxon>Euteleostomi</taxon>
        <taxon>Actinopterygii</taxon>
        <taxon>Neopterygii</taxon>
        <taxon>Teleostei</taxon>
        <taxon>Protacanthopterygii</taxon>
        <taxon>Esociformes</taxon>
        <taxon>Umbridae</taxon>
        <taxon>Umbra</taxon>
    </lineage>
</organism>
<dbReference type="EMBL" id="JAGEUA010000005">
    <property type="protein sequence ID" value="KAL0978509.1"/>
    <property type="molecule type" value="Genomic_DNA"/>
</dbReference>
<feature type="domain" description="Sushi" evidence="8">
    <location>
        <begin position="27"/>
        <end position="89"/>
    </location>
</feature>
<feature type="domain" description="Sushi" evidence="8">
    <location>
        <begin position="90"/>
        <end position="147"/>
    </location>
</feature>
<feature type="disulfide bond" evidence="5">
    <location>
        <begin position="60"/>
        <end position="87"/>
    </location>
</feature>
<proteinExistence type="predicted"/>
<evidence type="ECO:0000256" key="4">
    <source>
        <dbReference type="ARBA" id="ARBA00023180"/>
    </source>
</evidence>
<keyword evidence="2" id="KW-0677">Repeat</keyword>